<dbReference type="RefSeq" id="WP_087714299.1">
    <property type="nucleotide sequence ID" value="NZ_MWPH01000001.1"/>
</dbReference>
<dbReference type="Gene3D" id="3.40.630.30">
    <property type="match status" value="1"/>
</dbReference>
<dbReference type="SUPFAM" id="SSF55729">
    <property type="entry name" value="Acyl-CoA N-acyltransferases (Nat)"/>
    <property type="match status" value="1"/>
</dbReference>
<dbReference type="GO" id="GO:0016747">
    <property type="term" value="F:acyltransferase activity, transferring groups other than amino-acyl groups"/>
    <property type="evidence" value="ECO:0007669"/>
    <property type="project" value="InterPro"/>
</dbReference>
<protein>
    <submittedName>
        <fullName evidence="4">N-acetyltransferase</fullName>
    </submittedName>
</protein>
<accession>A0A202EDZ6</accession>
<feature type="domain" description="N-acetyltransferase" evidence="3">
    <location>
        <begin position="4"/>
        <end position="163"/>
    </location>
</feature>
<dbReference type="InterPro" id="IPR050832">
    <property type="entry name" value="Bact_Acetyltransf"/>
</dbReference>
<keyword evidence="2" id="KW-0012">Acyltransferase</keyword>
<proteinExistence type="predicted"/>
<dbReference type="OrthoDB" id="38613at2157"/>
<dbReference type="PANTHER" id="PTHR43877">
    <property type="entry name" value="AMINOALKYLPHOSPHONATE N-ACETYLTRANSFERASE-RELATED-RELATED"/>
    <property type="match status" value="1"/>
</dbReference>
<gene>
    <name evidence="4" type="ORF">B2G88_05105</name>
</gene>
<dbReference type="Proteomes" id="UP000196084">
    <property type="component" value="Unassembled WGS sequence"/>
</dbReference>
<name>A0A202EDZ6_9EURY</name>
<organism evidence="4 5">
    <name type="scientific">Natronolimnobius baerhuensis</name>
    <dbReference type="NCBI Taxonomy" id="253108"/>
    <lineage>
        <taxon>Archaea</taxon>
        <taxon>Methanobacteriati</taxon>
        <taxon>Methanobacteriota</taxon>
        <taxon>Stenosarchaea group</taxon>
        <taxon>Halobacteria</taxon>
        <taxon>Halobacteriales</taxon>
        <taxon>Natrialbaceae</taxon>
        <taxon>Natronolimnobius</taxon>
    </lineage>
</organism>
<comment type="caution">
    <text evidence="4">The sequence shown here is derived from an EMBL/GenBank/DDBJ whole genome shotgun (WGS) entry which is preliminary data.</text>
</comment>
<dbReference type="InterPro" id="IPR016181">
    <property type="entry name" value="Acyl_CoA_acyltransferase"/>
</dbReference>
<evidence type="ECO:0000313" key="4">
    <source>
        <dbReference type="EMBL" id="OVE86451.1"/>
    </source>
</evidence>
<dbReference type="CDD" id="cd04301">
    <property type="entry name" value="NAT_SF"/>
    <property type="match status" value="1"/>
</dbReference>
<evidence type="ECO:0000256" key="2">
    <source>
        <dbReference type="ARBA" id="ARBA00023315"/>
    </source>
</evidence>
<evidence type="ECO:0000256" key="1">
    <source>
        <dbReference type="ARBA" id="ARBA00022679"/>
    </source>
</evidence>
<dbReference type="AlphaFoldDB" id="A0A202EDZ6"/>
<evidence type="ECO:0000259" key="3">
    <source>
        <dbReference type="PROSITE" id="PS51186"/>
    </source>
</evidence>
<reference evidence="4 5" key="1">
    <citation type="submission" date="2017-02" db="EMBL/GenBank/DDBJ databases">
        <title>Natronthermophilus aegyptiacus gen. nov.,sp. nov., an aerobic, extremely halophilic alkalithermophilic archaeon isolated from the athalassohaline Wadi An Natrun, Egypt.</title>
        <authorList>
            <person name="Zhao B."/>
        </authorList>
    </citation>
    <scope>NUCLEOTIDE SEQUENCE [LARGE SCALE GENOMIC DNA]</scope>
    <source>
        <strain evidence="4 5">CGMCC 1.3597</strain>
    </source>
</reference>
<sequence length="167" mass="18448">MTEPTIAYATSDDLEAVTDRWVDLARGQRAYGSSIYADDNRETMSETLAAHQFTDSLLVARLEGNLVGFASFSLEQGALELETTRGMLSNLYVDPAYRGRGIGTALLEAVEAEVADRGADVLRLEVMAANEDARRFYRNHGYDAVRMTMDRTLGAQSENDTHSKEDT</sequence>
<dbReference type="PROSITE" id="PS51186">
    <property type="entry name" value="GNAT"/>
    <property type="match status" value="1"/>
</dbReference>
<evidence type="ECO:0000313" key="5">
    <source>
        <dbReference type="Proteomes" id="UP000196084"/>
    </source>
</evidence>
<keyword evidence="5" id="KW-1185">Reference proteome</keyword>
<dbReference type="InterPro" id="IPR000182">
    <property type="entry name" value="GNAT_dom"/>
</dbReference>
<dbReference type="EMBL" id="MWPH01000001">
    <property type="protein sequence ID" value="OVE86451.1"/>
    <property type="molecule type" value="Genomic_DNA"/>
</dbReference>
<dbReference type="Pfam" id="PF00583">
    <property type="entry name" value="Acetyltransf_1"/>
    <property type="match status" value="1"/>
</dbReference>
<keyword evidence="1 4" id="KW-0808">Transferase</keyword>